<dbReference type="SUPFAM" id="SSF55816">
    <property type="entry name" value="5'-nucleotidase (syn. UDP-sugar hydrolase), C-terminal domain"/>
    <property type="match status" value="1"/>
</dbReference>
<dbReference type="Gene3D" id="3.60.21.10">
    <property type="match status" value="1"/>
</dbReference>
<evidence type="ECO:0000313" key="2">
    <source>
        <dbReference type="EMBL" id="MFC7096872.1"/>
    </source>
</evidence>
<dbReference type="InterPro" id="IPR006179">
    <property type="entry name" value="5_nucleotidase/apyrase"/>
</dbReference>
<accession>A0ABD5WTI4</accession>
<sequence length="652" mass="68758">MMSQKRGFERRDVLRAGGLVLGGSLVSGSTTAAEGSSTAADTTLTVLSYNDIQTAAAEDKTFPRLVTLIEQRRAAADGPVVVVGGGDQVGPHALGPLSQWRCPVDVLNLVGSDADVIGNHEFDYGLDAITDAESGGGVTNDSQFPWLATNLVDADTGEAFAGTESFEVVARGGVRVGLIGLIDEGATYGKTNIDFEAEGLRVEDYTETGPAEAARLRAEEDVDVVVALAHTGVPDAEALAEADTDDAIDVVVAGDDEIVYPPAETSGTVVTEGEARANYLGELHLHVDTDAGAVTGFEGDLLPVTEEIPKDPDASAIIDDYRGEAKLDTVIAETETPLDARFATNYHRESTYGNLVTDAMRERTGADVAITNAGGIRSNAVYGPGQITGGDVFNTLPFANTLVTVELTGEELVETLASQVITLESDTGQAFGEEISQQVSGVRFEWVPHEGVDEQVRDVRVGGEPVDPEATYDVAVNSFIADGGSGYPLADKPRIAETDVLLATAVVEYLDARGTVAPTVEGRMQRVDRDLTDASVTVDGNGKVVAQFDTPDDVESVATDTVAVWSPDGERVAAEHAVFDAEEETLVVRVDDAPLAETVADAADGEDLPLDLYAEYESSEFDHVYFERSRLNADVTATVRERGRAAGAPTGR</sequence>
<name>A0ABD5WTI4_9EURY</name>
<dbReference type="Gene3D" id="3.90.780.10">
    <property type="entry name" value="5'-Nucleotidase, C-terminal domain"/>
    <property type="match status" value="1"/>
</dbReference>
<keyword evidence="3" id="KW-1185">Reference proteome</keyword>
<dbReference type="SUPFAM" id="SSF56300">
    <property type="entry name" value="Metallo-dependent phosphatases"/>
    <property type="match status" value="1"/>
</dbReference>
<dbReference type="PANTHER" id="PTHR11575:SF24">
    <property type="entry name" value="5'-NUCLEOTIDASE"/>
    <property type="match status" value="1"/>
</dbReference>
<organism evidence="2 3">
    <name type="scientific">Halobaculum marinum</name>
    <dbReference type="NCBI Taxonomy" id="3031996"/>
    <lineage>
        <taxon>Archaea</taxon>
        <taxon>Methanobacteriati</taxon>
        <taxon>Methanobacteriota</taxon>
        <taxon>Stenosarchaea group</taxon>
        <taxon>Halobacteria</taxon>
        <taxon>Halobacteriales</taxon>
        <taxon>Haloferacaceae</taxon>
        <taxon>Halobaculum</taxon>
    </lineage>
</organism>
<feature type="domain" description="5'-Nucleotidase C-terminal" evidence="1">
    <location>
        <begin position="330"/>
        <end position="490"/>
    </location>
</feature>
<proteinExistence type="predicted"/>
<dbReference type="InterPro" id="IPR006311">
    <property type="entry name" value="TAT_signal"/>
</dbReference>
<evidence type="ECO:0000259" key="1">
    <source>
        <dbReference type="Pfam" id="PF02872"/>
    </source>
</evidence>
<reference evidence="2 3" key="1">
    <citation type="journal article" date="2019" name="Int. J. Syst. Evol. Microbiol.">
        <title>The Global Catalogue of Microorganisms (GCM) 10K type strain sequencing project: providing services to taxonomists for standard genome sequencing and annotation.</title>
        <authorList>
            <consortium name="The Broad Institute Genomics Platform"/>
            <consortium name="The Broad Institute Genome Sequencing Center for Infectious Disease"/>
            <person name="Wu L."/>
            <person name="Ma J."/>
        </authorList>
    </citation>
    <scope>NUCLEOTIDE SEQUENCE [LARGE SCALE GENOMIC DNA]</scope>
    <source>
        <strain evidence="2 3">DT55</strain>
    </source>
</reference>
<dbReference type="InterPro" id="IPR008334">
    <property type="entry name" value="5'-Nucleotdase_C"/>
</dbReference>
<dbReference type="PROSITE" id="PS51318">
    <property type="entry name" value="TAT"/>
    <property type="match status" value="1"/>
</dbReference>
<dbReference type="AlphaFoldDB" id="A0ABD5WTI4"/>
<evidence type="ECO:0000313" key="3">
    <source>
        <dbReference type="Proteomes" id="UP001596388"/>
    </source>
</evidence>
<dbReference type="PANTHER" id="PTHR11575">
    <property type="entry name" value="5'-NUCLEOTIDASE-RELATED"/>
    <property type="match status" value="1"/>
</dbReference>
<dbReference type="InterPro" id="IPR036907">
    <property type="entry name" value="5'-Nucleotdase_C_sf"/>
</dbReference>
<gene>
    <name evidence="2" type="ORF">ACFQKD_06095</name>
</gene>
<dbReference type="GeneID" id="79269234"/>
<dbReference type="RefSeq" id="WP_276238670.1">
    <property type="nucleotide sequence ID" value="NZ_CP119989.1"/>
</dbReference>
<dbReference type="InterPro" id="IPR029052">
    <property type="entry name" value="Metallo-depent_PP-like"/>
</dbReference>
<protein>
    <submittedName>
        <fullName evidence="2">Bifunctional metallophosphatase/5'-nucleotidase</fullName>
    </submittedName>
</protein>
<dbReference type="PRINTS" id="PR01607">
    <property type="entry name" value="APYRASEFAMLY"/>
</dbReference>
<dbReference type="Proteomes" id="UP001596388">
    <property type="component" value="Unassembled WGS sequence"/>
</dbReference>
<dbReference type="Pfam" id="PF02872">
    <property type="entry name" value="5_nucleotid_C"/>
    <property type="match status" value="1"/>
</dbReference>
<comment type="caution">
    <text evidence="2">The sequence shown here is derived from an EMBL/GenBank/DDBJ whole genome shotgun (WGS) entry which is preliminary data.</text>
</comment>
<dbReference type="EMBL" id="JBHTAG010000002">
    <property type="protein sequence ID" value="MFC7096872.1"/>
    <property type="molecule type" value="Genomic_DNA"/>
</dbReference>